<comment type="subcellular location">
    <subcellularLocation>
        <location evidence="1">Endosome</location>
    </subcellularLocation>
</comment>
<evidence type="ECO:0000256" key="5">
    <source>
        <dbReference type="ARBA" id="ARBA00042586"/>
    </source>
</evidence>
<dbReference type="EMBL" id="CAACVR010000015">
    <property type="protein sequence ID" value="VEU21980.1"/>
    <property type="molecule type" value="Genomic_DNA"/>
</dbReference>
<dbReference type="PANTHER" id="PTHR22761:SF10">
    <property type="entry name" value="GH13992P"/>
    <property type="match status" value="1"/>
</dbReference>
<evidence type="ECO:0000256" key="4">
    <source>
        <dbReference type="ARBA" id="ARBA00040017"/>
    </source>
</evidence>
<keyword evidence="3" id="KW-0967">Endosome</keyword>
<protein>
    <recommendedName>
        <fullName evidence="4">Vacuolar-sorting protein SNF7</fullName>
    </recommendedName>
    <alternativeName>
        <fullName evidence="5">Vacuolar protein-sorting-associated protein 32</fullName>
    </alternativeName>
</protein>
<organism evidence="8 9">
    <name type="scientific">Brettanomyces naardenensis</name>
    <name type="common">Yeast</name>
    <dbReference type="NCBI Taxonomy" id="13370"/>
    <lineage>
        <taxon>Eukaryota</taxon>
        <taxon>Fungi</taxon>
        <taxon>Dikarya</taxon>
        <taxon>Ascomycota</taxon>
        <taxon>Saccharomycotina</taxon>
        <taxon>Pichiomycetes</taxon>
        <taxon>Pichiales</taxon>
        <taxon>Pichiaceae</taxon>
        <taxon>Brettanomyces</taxon>
    </lineage>
</organism>
<dbReference type="STRING" id="13370.A0A448YM47"/>
<dbReference type="OrthoDB" id="10250120at2759"/>
<feature type="coiled-coil region" evidence="6">
    <location>
        <begin position="293"/>
        <end position="347"/>
    </location>
</feature>
<evidence type="ECO:0000256" key="1">
    <source>
        <dbReference type="ARBA" id="ARBA00004177"/>
    </source>
</evidence>
<dbReference type="GO" id="GO:0009898">
    <property type="term" value="C:cytoplasmic side of plasma membrane"/>
    <property type="evidence" value="ECO:0007669"/>
    <property type="project" value="TreeGrafter"/>
</dbReference>
<dbReference type="InterPro" id="IPR005024">
    <property type="entry name" value="Snf7_fam"/>
</dbReference>
<evidence type="ECO:0000313" key="9">
    <source>
        <dbReference type="Proteomes" id="UP000290900"/>
    </source>
</evidence>
<evidence type="ECO:0000313" key="8">
    <source>
        <dbReference type="EMBL" id="VEU21980.1"/>
    </source>
</evidence>
<name>A0A448YM47_BRENA</name>
<evidence type="ECO:0000256" key="6">
    <source>
        <dbReference type="SAM" id="Coils"/>
    </source>
</evidence>
<dbReference type="Proteomes" id="UP000290900">
    <property type="component" value="Unassembled WGS sequence"/>
</dbReference>
<dbReference type="Pfam" id="PF03357">
    <property type="entry name" value="Snf7"/>
    <property type="match status" value="1"/>
</dbReference>
<keyword evidence="6" id="KW-0175">Coiled coil</keyword>
<dbReference type="InParanoid" id="A0A448YM47"/>
<feature type="region of interest" description="Disordered" evidence="7">
    <location>
        <begin position="382"/>
        <end position="442"/>
    </location>
</feature>
<dbReference type="GO" id="GO:0000815">
    <property type="term" value="C:ESCRT III complex"/>
    <property type="evidence" value="ECO:0007669"/>
    <property type="project" value="TreeGrafter"/>
</dbReference>
<dbReference type="FunCoup" id="A0A448YM47">
    <property type="interactions" value="73"/>
</dbReference>
<sequence>MTARSLQEYILARFKHSRLQSLYSDFSHLRESNIEGYRANIAAWKTLFLDLILNHDELLDQADKISICSNTLVRQLTINDGILTYKSKGIDKVIDSMVNEDHTMIPYSEFVKKPVDLTGDLNGASGGTLIRSFLNPFIGPAYCNHLTNFHSGTGARDGSLRANEKYVCLQKLRKVSSELKACIKGPNEALLLDHLFSLSNIGSRFDFDCCIQFLSRDTGEICVDSEQGIAYLAGGQMNSTEELKSIADLSYAIYTLQTYCDRRLADVSSLNGKIRELVNEKQHNLAKSQLRIRKIMEKQLNSSQVKLEQLQLIQIKIEEAQNNLIVVRTLESNSNLLKELNEEVSDNSKLDELLEGYSDQIDKTNAISDKLGSLGEHGDEDIERELEALEEEEEQKGEVQNANASSASLNELEQRFKDLSMPKEHTELPAEESPVKQPLLEA</sequence>
<reference evidence="8 9" key="1">
    <citation type="submission" date="2018-12" db="EMBL/GenBank/DDBJ databases">
        <authorList>
            <person name="Tiukova I."/>
            <person name="Dainat J."/>
        </authorList>
    </citation>
    <scope>NUCLEOTIDE SEQUENCE [LARGE SCALE GENOMIC DNA]</scope>
</reference>
<evidence type="ECO:0000256" key="3">
    <source>
        <dbReference type="ARBA" id="ARBA00022753"/>
    </source>
</evidence>
<dbReference type="GO" id="GO:0032511">
    <property type="term" value="P:late endosome to vacuole transport via multivesicular body sorting pathway"/>
    <property type="evidence" value="ECO:0007669"/>
    <property type="project" value="TreeGrafter"/>
</dbReference>
<keyword evidence="9" id="KW-1185">Reference proteome</keyword>
<accession>A0A448YM47</accession>
<dbReference type="GO" id="GO:0005771">
    <property type="term" value="C:multivesicular body"/>
    <property type="evidence" value="ECO:0007669"/>
    <property type="project" value="TreeGrafter"/>
</dbReference>
<gene>
    <name evidence="8" type="ORF">BRENAR_LOCUS2712</name>
</gene>
<dbReference type="Gene3D" id="6.10.140.1230">
    <property type="match status" value="1"/>
</dbReference>
<dbReference type="GO" id="GO:0006900">
    <property type="term" value="P:vesicle budding from membrane"/>
    <property type="evidence" value="ECO:0007669"/>
    <property type="project" value="TreeGrafter"/>
</dbReference>
<comment type="similarity">
    <text evidence="2">Belongs to the SNF7 family.</text>
</comment>
<evidence type="ECO:0000256" key="2">
    <source>
        <dbReference type="ARBA" id="ARBA00006190"/>
    </source>
</evidence>
<dbReference type="AlphaFoldDB" id="A0A448YM47"/>
<evidence type="ECO:0000256" key="7">
    <source>
        <dbReference type="SAM" id="MobiDB-lite"/>
    </source>
</evidence>
<proteinExistence type="inferred from homology"/>
<feature type="compositionally biased region" description="Basic and acidic residues" evidence="7">
    <location>
        <begin position="412"/>
        <end position="428"/>
    </location>
</feature>
<feature type="compositionally biased region" description="Polar residues" evidence="7">
    <location>
        <begin position="400"/>
        <end position="411"/>
    </location>
</feature>
<feature type="compositionally biased region" description="Acidic residues" evidence="7">
    <location>
        <begin position="382"/>
        <end position="395"/>
    </location>
</feature>
<dbReference type="PANTHER" id="PTHR22761">
    <property type="entry name" value="CHARGED MULTIVESICULAR BODY PROTEIN"/>
    <property type="match status" value="1"/>
</dbReference>